<dbReference type="GO" id="GO:0003676">
    <property type="term" value="F:nucleic acid binding"/>
    <property type="evidence" value="ECO:0007669"/>
    <property type="project" value="InterPro"/>
</dbReference>
<gene>
    <name evidence="10" type="ORF">MACJ_002258</name>
</gene>
<dbReference type="Gene3D" id="1.10.575.10">
    <property type="entry name" value="P1 Nuclease"/>
    <property type="match status" value="1"/>
</dbReference>
<evidence type="ECO:0000256" key="2">
    <source>
        <dbReference type="ARBA" id="ARBA00022722"/>
    </source>
</evidence>
<evidence type="ECO:0000256" key="3">
    <source>
        <dbReference type="ARBA" id="ARBA00022723"/>
    </source>
</evidence>
<proteinExistence type="inferred from homology"/>
<dbReference type="GO" id="GO:0016788">
    <property type="term" value="F:hydrolase activity, acting on ester bonds"/>
    <property type="evidence" value="ECO:0007669"/>
    <property type="project" value="InterPro"/>
</dbReference>
<keyword evidence="8" id="KW-0812">Transmembrane</keyword>
<organism evidence="10 11">
    <name type="scientific">Theileria orientalis</name>
    <dbReference type="NCBI Taxonomy" id="68886"/>
    <lineage>
        <taxon>Eukaryota</taxon>
        <taxon>Sar</taxon>
        <taxon>Alveolata</taxon>
        <taxon>Apicomplexa</taxon>
        <taxon>Aconoidasida</taxon>
        <taxon>Piroplasmida</taxon>
        <taxon>Theileriidae</taxon>
        <taxon>Theileria</taxon>
    </lineage>
</organism>
<reference evidence="10" key="1">
    <citation type="submission" date="2022-07" db="EMBL/GenBank/DDBJ databases">
        <title>Evaluation of T. orientalis genome assembly methods using nanopore sequencing and analysis of variation between genomes.</title>
        <authorList>
            <person name="Yam J."/>
            <person name="Micallef M.L."/>
            <person name="Liu M."/>
            <person name="Djordjevic S.P."/>
            <person name="Bogema D.R."/>
            <person name="Jenkins C."/>
        </authorList>
    </citation>
    <scope>NUCLEOTIDE SEQUENCE</scope>
    <source>
        <strain evidence="10">Fish Creek</strain>
    </source>
</reference>
<dbReference type="SUPFAM" id="SSF48537">
    <property type="entry name" value="Phospholipase C/P1 nuclease"/>
    <property type="match status" value="1"/>
</dbReference>
<dbReference type="GO" id="GO:0046872">
    <property type="term" value="F:metal ion binding"/>
    <property type="evidence" value="ECO:0007669"/>
    <property type="project" value="UniProtKB-KW"/>
</dbReference>
<keyword evidence="2" id="KW-0540">Nuclease</keyword>
<dbReference type="OrthoDB" id="441446at2759"/>
<evidence type="ECO:0000256" key="8">
    <source>
        <dbReference type="SAM" id="Phobius"/>
    </source>
</evidence>
<dbReference type="InterPro" id="IPR008947">
    <property type="entry name" value="PLipase_C/P1_nuclease_dom_sf"/>
</dbReference>
<keyword evidence="7" id="KW-0325">Glycoprotein</keyword>
<keyword evidence="5" id="KW-0378">Hydrolase</keyword>
<dbReference type="GO" id="GO:0006308">
    <property type="term" value="P:DNA catabolic process"/>
    <property type="evidence" value="ECO:0007669"/>
    <property type="project" value="InterPro"/>
</dbReference>
<feature type="transmembrane region" description="Helical" evidence="8">
    <location>
        <begin position="336"/>
        <end position="360"/>
    </location>
</feature>
<dbReference type="EMBL" id="CP056066">
    <property type="protein sequence ID" value="UKJ89012.2"/>
    <property type="molecule type" value="Genomic_DNA"/>
</dbReference>
<comment type="similarity">
    <text evidence="1">Belongs to the nuclease type I family.</text>
</comment>
<keyword evidence="6" id="KW-1015">Disulfide bond</keyword>
<accession>A0A976M7B1</accession>
<dbReference type="Pfam" id="PF02265">
    <property type="entry name" value="S1-P1_nuclease"/>
    <property type="match status" value="1"/>
</dbReference>
<evidence type="ECO:0000256" key="9">
    <source>
        <dbReference type="SAM" id="SignalP"/>
    </source>
</evidence>
<dbReference type="Proteomes" id="UP000244803">
    <property type="component" value="Chromosome 3"/>
</dbReference>
<dbReference type="AlphaFoldDB" id="A0A976M7B1"/>
<sequence length="391" mass="44909">MKCAVNICVAFIALHIALVAGWDQICREAIESTAMSAITYMRLRRLKVLLKGEDLVDFTWWADEVLKRIPESKPLHYQYQPEKGSKDFNLKCSNNLCLLAGIKYFYATLMNLGNPVQDLENPKVEIPPLNYPRKVKFSAADCLKYLVVLLSDLHHPLHLDFEQPDSLSTIPVDLSAFPLWESVSMQTLNTKKPPYADFLKYIYMPKYIEVNENAWYGSWTHVSTLGLRYSTELDLFNKKTSDCFEVWAAETASLNNTLLEKEDYVETDYMGHSKAIKFTEQLDSKLGFLMRLQIVMAGARVGIVVNHILSHRDISYDEQTGLVIQRPQVDSTQKNVGYYILMVIFVILVLVLIIVLFLVLKNLLNQMSKSKGFMSRLFLSRKYQPVNKLPE</sequence>
<evidence type="ECO:0000313" key="11">
    <source>
        <dbReference type="Proteomes" id="UP000244803"/>
    </source>
</evidence>
<evidence type="ECO:0000256" key="4">
    <source>
        <dbReference type="ARBA" id="ARBA00022759"/>
    </source>
</evidence>
<name>A0A976M7B1_THEOR</name>
<keyword evidence="4" id="KW-0255">Endonuclease</keyword>
<dbReference type="PANTHER" id="PTHR33146">
    <property type="entry name" value="ENDONUCLEASE 4"/>
    <property type="match status" value="1"/>
</dbReference>
<evidence type="ECO:0000256" key="5">
    <source>
        <dbReference type="ARBA" id="ARBA00022801"/>
    </source>
</evidence>
<evidence type="ECO:0000256" key="7">
    <source>
        <dbReference type="ARBA" id="ARBA00023180"/>
    </source>
</evidence>
<feature type="chain" id="PRO_5036916315" evidence="9">
    <location>
        <begin position="22"/>
        <end position="391"/>
    </location>
</feature>
<feature type="signal peptide" evidence="9">
    <location>
        <begin position="1"/>
        <end position="21"/>
    </location>
</feature>
<keyword evidence="3" id="KW-0479">Metal-binding</keyword>
<dbReference type="InterPro" id="IPR003154">
    <property type="entry name" value="S1/P1nuclease"/>
</dbReference>
<keyword evidence="8" id="KW-0472">Membrane</keyword>
<keyword evidence="9" id="KW-0732">Signal</keyword>
<evidence type="ECO:0000256" key="1">
    <source>
        <dbReference type="ARBA" id="ARBA00009547"/>
    </source>
</evidence>
<keyword evidence="8" id="KW-1133">Transmembrane helix</keyword>
<evidence type="ECO:0000256" key="6">
    <source>
        <dbReference type="ARBA" id="ARBA00023157"/>
    </source>
</evidence>
<protein>
    <submittedName>
        <fullName evidence="10">Bifunctional nuclease</fullName>
    </submittedName>
</protein>
<dbReference type="GO" id="GO:0004519">
    <property type="term" value="F:endonuclease activity"/>
    <property type="evidence" value="ECO:0007669"/>
    <property type="project" value="UniProtKB-KW"/>
</dbReference>
<evidence type="ECO:0000313" key="10">
    <source>
        <dbReference type="EMBL" id="UKJ89012.2"/>
    </source>
</evidence>
<dbReference type="PANTHER" id="PTHR33146:SF26">
    <property type="entry name" value="ENDONUCLEASE 4"/>
    <property type="match status" value="1"/>
</dbReference>